<protein>
    <submittedName>
        <fullName evidence="3">Group 1 glycosyl transferase</fullName>
    </submittedName>
</protein>
<comment type="caution">
    <text evidence="3">The sequence shown here is derived from an EMBL/GenBank/DDBJ whole genome shotgun (WGS) entry which is preliminary data.</text>
</comment>
<proteinExistence type="predicted"/>
<evidence type="ECO:0000259" key="1">
    <source>
        <dbReference type="Pfam" id="PF00534"/>
    </source>
</evidence>
<dbReference type="STRING" id="1618443.UV73_C0004G0095"/>
<dbReference type="Pfam" id="PF13439">
    <property type="entry name" value="Glyco_transf_4"/>
    <property type="match status" value="1"/>
</dbReference>
<feature type="domain" description="Glycosyl transferase family 1" evidence="1">
    <location>
        <begin position="200"/>
        <end position="355"/>
    </location>
</feature>
<evidence type="ECO:0000313" key="3">
    <source>
        <dbReference type="EMBL" id="KKS97953.1"/>
    </source>
</evidence>
<keyword evidence="3" id="KW-0808">Transferase</keyword>
<accession>A0A0G1GGL8</accession>
<organism evidence="3 4">
    <name type="scientific">Candidatus Gottesmanbacteria bacterium GW2011_GWA2_43_14</name>
    <dbReference type="NCBI Taxonomy" id="1618443"/>
    <lineage>
        <taxon>Bacteria</taxon>
        <taxon>Candidatus Gottesmaniibacteriota</taxon>
    </lineage>
</organism>
<evidence type="ECO:0000313" key="4">
    <source>
        <dbReference type="Proteomes" id="UP000034894"/>
    </source>
</evidence>
<feature type="domain" description="Glycosyltransferase subfamily 4-like N-terminal" evidence="2">
    <location>
        <begin position="14"/>
        <end position="192"/>
    </location>
</feature>
<gene>
    <name evidence="3" type="ORF">UV73_C0004G0095</name>
</gene>
<evidence type="ECO:0000259" key="2">
    <source>
        <dbReference type="Pfam" id="PF13439"/>
    </source>
</evidence>
<sequence>MKVALVHDYLKEYGGAEKVLEALHDIFPEAPLYTAFYFPEYLGPHRKRFEDWDIRTSLLQNIPFAEKLVSPLRLLSSQVFENWNLDRYDLVIVSATGAYFPNLIRTKQGCLHLCYCHTPPRYLYGYATARNWKKYSWGRVAGAYVNHKLRQSDYVSAQRPDYYIANSEEVKNRIRKFYRREASIIYPPVDLADRINPKSENRNLKSEAEYFLAGGRLARAKHIDLIIEVANKLEFPLKIFGRAFAGYGAELKKTAGPTVEFVGEVSDETLIELYRKAKALIFASEDEDFGIMPVEAQACGTPVVAYRSGGVKESVIEGKTGIFFDSLSSASLTSAVKRMNKTIIKAVDCQENARRFGKMRFTKEILRFIKEKRA</sequence>
<dbReference type="Gene3D" id="3.40.50.2000">
    <property type="entry name" value="Glycogen Phosphorylase B"/>
    <property type="match status" value="2"/>
</dbReference>
<dbReference type="PANTHER" id="PTHR45947">
    <property type="entry name" value="SULFOQUINOVOSYL TRANSFERASE SQD2"/>
    <property type="match status" value="1"/>
</dbReference>
<dbReference type="Pfam" id="PF00534">
    <property type="entry name" value="Glycos_transf_1"/>
    <property type="match status" value="1"/>
</dbReference>
<reference evidence="3 4" key="1">
    <citation type="journal article" date="2015" name="Nature">
        <title>rRNA introns, odd ribosomes, and small enigmatic genomes across a large radiation of phyla.</title>
        <authorList>
            <person name="Brown C.T."/>
            <person name="Hug L.A."/>
            <person name="Thomas B.C."/>
            <person name="Sharon I."/>
            <person name="Castelle C.J."/>
            <person name="Singh A."/>
            <person name="Wilkins M.J."/>
            <person name="Williams K.H."/>
            <person name="Banfield J.F."/>
        </authorList>
    </citation>
    <scope>NUCLEOTIDE SEQUENCE [LARGE SCALE GENOMIC DNA]</scope>
</reference>
<dbReference type="Proteomes" id="UP000034894">
    <property type="component" value="Unassembled WGS sequence"/>
</dbReference>
<dbReference type="AlphaFoldDB" id="A0A0G1GGL8"/>
<dbReference type="InterPro" id="IPR028098">
    <property type="entry name" value="Glyco_trans_4-like_N"/>
</dbReference>
<dbReference type="PATRIC" id="fig|1618443.3.peg.752"/>
<dbReference type="EMBL" id="LCFP01000004">
    <property type="protein sequence ID" value="KKS97953.1"/>
    <property type="molecule type" value="Genomic_DNA"/>
</dbReference>
<dbReference type="GO" id="GO:0016757">
    <property type="term" value="F:glycosyltransferase activity"/>
    <property type="evidence" value="ECO:0007669"/>
    <property type="project" value="InterPro"/>
</dbReference>
<dbReference type="InterPro" id="IPR050194">
    <property type="entry name" value="Glycosyltransferase_grp1"/>
</dbReference>
<dbReference type="SUPFAM" id="SSF53756">
    <property type="entry name" value="UDP-Glycosyltransferase/glycogen phosphorylase"/>
    <property type="match status" value="1"/>
</dbReference>
<dbReference type="PANTHER" id="PTHR45947:SF3">
    <property type="entry name" value="SULFOQUINOVOSYL TRANSFERASE SQD2"/>
    <property type="match status" value="1"/>
</dbReference>
<dbReference type="InterPro" id="IPR001296">
    <property type="entry name" value="Glyco_trans_1"/>
</dbReference>
<name>A0A0G1GGL8_9BACT</name>